<dbReference type="InterPro" id="IPR036188">
    <property type="entry name" value="FAD/NAD-bd_sf"/>
</dbReference>
<dbReference type="InterPro" id="IPR042204">
    <property type="entry name" value="2Fe-2S-bd_N"/>
</dbReference>
<feature type="domain" description="2Fe-2S ferredoxin-type" evidence="2">
    <location>
        <begin position="26"/>
        <end position="108"/>
    </location>
</feature>
<dbReference type="Pfam" id="PF13510">
    <property type="entry name" value="Fer2_4"/>
    <property type="match status" value="1"/>
</dbReference>
<dbReference type="AlphaFoldDB" id="A0A832YZC3"/>
<evidence type="ECO:0000313" key="3">
    <source>
        <dbReference type="EMBL" id="HIP56551.1"/>
    </source>
</evidence>
<dbReference type="PRINTS" id="PR00368">
    <property type="entry name" value="FADPNR"/>
</dbReference>
<evidence type="ECO:0000256" key="1">
    <source>
        <dbReference type="ARBA" id="ARBA00023002"/>
    </source>
</evidence>
<proteinExistence type="predicted"/>
<dbReference type="PANTHER" id="PTHR42949:SF3">
    <property type="entry name" value="ANAEROBIC GLYCEROL-3-PHOSPHATE DEHYDROGENASE SUBUNIT B"/>
    <property type="match status" value="1"/>
</dbReference>
<dbReference type="CDD" id="cd00207">
    <property type="entry name" value="fer2"/>
    <property type="match status" value="1"/>
</dbReference>
<name>A0A832YZC3_9CREN</name>
<dbReference type="InterPro" id="IPR001041">
    <property type="entry name" value="2Fe-2S_ferredoxin-type"/>
</dbReference>
<dbReference type="PANTHER" id="PTHR42949">
    <property type="entry name" value="ANAEROBIC GLYCEROL-3-PHOSPHATE DEHYDROGENASE SUBUNIT B"/>
    <property type="match status" value="1"/>
</dbReference>
<dbReference type="PRINTS" id="PR00411">
    <property type="entry name" value="PNDRDTASEI"/>
</dbReference>
<keyword evidence="1" id="KW-0560">Oxidoreductase</keyword>
<dbReference type="SUPFAM" id="SSF54292">
    <property type="entry name" value="2Fe-2S ferredoxin-like"/>
    <property type="match status" value="1"/>
</dbReference>
<dbReference type="InterPro" id="IPR023753">
    <property type="entry name" value="FAD/NAD-binding_dom"/>
</dbReference>
<dbReference type="GO" id="GO:0051536">
    <property type="term" value="F:iron-sulfur cluster binding"/>
    <property type="evidence" value="ECO:0007669"/>
    <property type="project" value="InterPro"/>
</dbReference>
<protein>
    <submittedName>
        <fullName evidence="3">FAD-dependent oxidoreductase</fullName>
    </submittedName>
</protein>
<dbReference type="InterPro" id="IPR036010">
    <property type="entry name" value="2Fe-2S_ferredoxin-like_sf"/>
</dbReference>
<reference evidence="3" key="1">
    <citation type="journal article" date="2020" name="ISME J.">
        <title>Gammaproteobacteria mediating utilization of methyl-, sulfur- and petroleum organic compounds in deep ocean hydrothermal plumes.</title>
        <authorList>
            <person name="Zhou Z."/>
            <person name="Liu Y."/>
            <person name="Pan J."/>
            <person name="Cron B.R."/>
            <person name="Toner B.M."/>
            <person name="Anantharaman K."/>
            <person name="Breier J.A."/>
            <person name="Dick G.J."/>
            <person name="Li M."/>
        </authorList>
    </citation>
    <scope>NUCLEOTIDE SEQUENCE</scope>
    <source>
        <strain evidence="3">SZUA-1435</strain>
    </source>
</reference>
<sequence>MVKRLLSTTRDRRIWEHPILVFRRGRKVRFYFEGQEVEAYEGETIAAALYAIGIDVFSYSTKLSRPRGPFCMIGKCYSCLVVVDGVPYVRACTEYVRDGIRVERQRGLPSIPQKAVEEHVEGEEVIDTDVVVIGGGPAGLAAAIEVARYGLNVVLVDERSKLGGQLVKHTHKLASSGELFGGLRGFQLAELLSSEVRKYSNVKILLQSTVYGVFRDGWVGVAGRNRLYRIRPRAVIVATGAIEQHLTFPGNDIPGIMGAGGVQTLMNEFGIKPCDRALIVGAGNVGLMTAYQLLQVGVDVVAVLEIGSEIGGWFIHAAKIRRYGVPILTRHTIKAAWGSERVEGATIVRVDENLQPVPGSERDVECDLILIAVGLTPDTRLFAQAQAVMRWVPELGGAVPIRTIDMETSVPNMYVAGDASGVEEAITAVIEGRIAAYSVITKLSDSEVKRREAEHSMRKLIDFLWNEYRASPLLTRAREGKRKATVSYEEMEELRKRYPPLIAFR</sequence>
<accession>A0A832YZC3</accession>
<dbReference type="Pfam" id="PF07992">
    <property type="entry name" value="Pyr_redox_2"/>
    <property type="match status" value="1"/>
</dbReference>
<organism evidence="3 4">
    <name type="scientific">Ignisphaera aggregans</name>
    <dbReference type="NCBI Taxonomy" id="334771"/>
    <lineage>
        <taxon>Archaea</taxon>
        <taxon>Thermoproteota</taxon>
        <taxon>Thermoprotei</taxon>
        <taxon>Desulfurococcales</taxon>
        <taxon>Desulfurococcaceae</taxon>
        <taxon>Ignisphaera</taxon>
    </lineage>
</organism>
<dbReference type="Gene3D" id="3.50.50.60">
    <property type="entry name" value="FAD/NAD(P)-binding domain"/>
    <property type="match status" value="2"/>
</dbReference>
<dbReference type="SUPFAM" id="SSF51905">
    <property type="entry name" value="FAD/NAD(P)-binding domain"/>
    <property type="match status" value="1"/>
</dbReference>
<gene>
    <name evidence="3" type="ORF">EYH02_00550</name>
</gene>
<evidence type="ECO:0000313" key="4">
    <source>
        <dbReference type="Proteomes" id="UP000605805"/>
    </source>
</evidence>
<dbReference type="GO" id="GO:0016491">
    <property type="term" value="F:oxidoreductase activity"/>
    <property type="evidence" value="ECO:0007669"/>
    <property type="project" value="UniProtKB-KW"/>
</dbReference>
<dbReference type="Proteomes" id="UP000605805">
    <property type="component" value="Unassembled WGS sequence"/>
</dbReference>
<dbReference type="Gene3D" id="3.10.20.440">
    <property type="entry name" value="2Fe-2S iron-sulphur cluster binding domain, sarcosine oxidase, alpha subunit, N-terminal domain"/>
    <property type="match status" value="1"/>
</dbReference>
<comment type="caution">
    <text evidence="3">The sequence shown here is derived from an EMBL/GenBank/DDBJ whole genome shotgun (WGS) entry which is preliminary data.</text>
</comment>
<dbReference type="EMBL" id="DQTV01000013">
    <property type="protein sequence ID" value="HIP56551.1"/>
    <property type="molecule type" value="Genomic_DNA"/>
</dbReference>
<evidence type="ECO:0000259" key="2">
    <source>
        <dbReference type="PROSITE" id="PS51085"/>
    </source>
</evidence>
<dbReference type="InterPro" id="IPR051691">
    <property type="entry name" value="Metab_Enz_Cyan_OpOx_G3PDH"/>
</dbReference>
<dbReference type="PROSITE" id="PS51085">
    <property type="entry name" value="2FE2S_FER_2"/>
    <property type="match status" value="1"/>
</dbReference>